<proteinExistence type="predicted"/>
<dbReference type="AlphaFoldDB" id="A0A2P6SFP0"/>
<organism evidence="1 2">
    <name type="scientific">Rosa chinensis</name>
    <name type="common">China rose</name>
    <dbReference type="NCBI Taxonomy" id="74649"/>
    <lineage>
        <taxon>Eukaryota</taxon>
        <taxon>Viridiplantae</taxon>
        <taxon>Streptophyta</taxon>
        <taxon>Embryophyta</taxon>
        <taxon>Tracheophyta</taxon>
        <taxon>Spermatophyta</taxon>
        <taxon>Magnoliopsida</taxon>
        <taxon>eudicotyledons</taxon>
        <taxon>Gunneridae</taxon>
        <taxon>Pentapetalae</taxon>
        <taxon>rosids</taxon>
        <taxon>fabids</taxon>
        <taxon>Rosales</taxon>
        <taxon>Rosaceae</taxon>
        <taxon>Rosoideae</taxon>
        <taxon>Rosoideae incertae sedis</taxon>
        <taxon>Rosa</taxon>
    </lineage>
</organism>
<dbReference type="Proteomes" id="UP000238479">
    <property type="component" value="Chromosome 1"/>
</dbReference>
<reference evidence="1 2" key="1">
    <citation type="journal article" date="2018" name="Nat. Genet.">
        <title>The Rosa genome provides new insights in the design of modern roses.</title>
        <authorList>
            <person name="Bendahmane M."/>
        </authorList>
    </citation>
    <scope>NUCLEOTIDE SEQUENCE [LARGE SCALE GENOMIC DNA]</scope>
    <source>
        <strain evidence="2">cv. Old Blush</strain>
    </source>
</reference>
<dbReference type="Gramene" id="PRQ57492">
    <property type="protein sequence ID" value="PRQ57492"/>
    <property type="gene ID" value="RchiOBHm_Chr1g0348941"/>
</dbReference>
<name>A0A2P6SFP0_ROSCH</name>
<dbReference type="EMBL" id="PDCK01000039">
    <property type="protein sequence ID" value="PRQ57492.1"/>
    <property type="molecule type" value="Genomic_DNA"/>
</dbReference>
<keyword evidence="2" id="KW-1185">Reference proteome</keyword>
<comment type="caution">
    <text evidence="1">The sequence shown here is derived from an EMBL/GenBank/DDBJ whole genome shotgun (WGS) entry which is preliminary data.</text>
</comment>
<sequence>MGSNSKYTKDKLTVHTCSLTPKRTVLSSLYFFCGSAIHSLLLYRSRPRPPSRSTPPVR</sequence>
<accession>A0A2P6SFP0</accession>
<gene>
    <name evidence="1" type="ORF">RchiOBHm_Chr1g0348941</name>
</gene>
<evidence type="ECO:0000313" key="1">
    <source>
        <dbReference type="EMBL" id="PRQ57492.1"/>
    </source>
</evidence>
<evidence type="ECO:0000313" key="2">
    <source>
        <dbReference type="Proteomes" id="UP000238479"/>
    </source>
</evidence>
<protein>
    <submittedName>
        <fullName evidence="1">Uncharacterized protein</fullName>
    </submittedName>
</protein>